<dbReference type="InterPro" id="IPR028082">
    <property type="entry name" value="Peripla_BP_I"/>
</dbReference>
<feature type="chain" id="PRO_5038613980" evidence="3">
    <location>
        <begin position="21"/>
        <end position="398"/>
    </location>
</feature>
<reference evidence="5" key="1">
    <citation type="submission" date="2020-12" db="EMBL/GenBank/DDBJ databases">
        <title>Genomic characterization of non-nitrogen-fixing Frankia strains.</title>
        <authorList>
            <person name="Carlos-Shanley C."/>
            <person name="Guerra T."/>
            <person name="Hahn D."/>
        </authorList>
    </citation>
    <scope>NUCLEOTIDE SEQUENCE</scope>
    <source>
        <strain evidence="5">CN6</strain>
    </source>
</reference>
<keyword evidence="2 3" id="KW-0732">Signal</keyword>
<dbReference type="CDD" id="cd06341">
    <property type="entry name" value="PBP1_ABC_ligand_binding-like"/>
    <property type="match status" value="1"/>
</dbReference>
<dbReference type="Pfam" id="PF13458">
    <property type="entry name" value="Peripla_BP_6"/>
    <property type="match status" value="1"/>
</dbReference>
<feature type="domain" description="Leucine-binding protein" evidence="4">
    <location>
        <begin position="36"/>
        <end position="381"/>
    </location>
</feature>
<dbReference type="InterPro" id="IPR028081">
    <property type="entry name" value="Leu-bd"/>
</dbReference>
<dbReference type="Gene3D" id="3.40.50.2300">
    <property type="match status" value="2"/>
</dbReference>
<feature type="signal peptide" evidence="3">
    <location>
        <begin position="1"/>
        <end position="20"/>
    </location>
</feature>
<evidence type="ECO:0000313" key="5">
    <source>
        <dbReference type="EMBL" id="MBL7632004.1"/>
    </source>
</evidence>
<comment type="caution">
    <text evidence="5">The sequence shown here is derived from an EMBL/GenBank/DDBJ whole genome shotgun (WGS) entry which is preliminary data.</text>
</comment>
<dbReference type="InterPro" id="IPR051010">
    <property type="entry name" value="BCAA_transport"/>
</dbReference>
<sequence length="398" mass="41715">MAYAAAAALAGCAAPSQAGAGRPAGGCPTPGITEDEVRLGMLLPDSGNAESLFSPFRAGVDARLGVANAAGGVHGRQVRYDWEDDGSEPERNLVGAGALVNRPVFAILESTSVASGSAAFLHSQGIPVLGTSLEDPWTRYDNMFSYSNLLGHTGAVSTYGDFVVEHGGQRAVMVVTQFSRTSQDFAEVLTASLRARGIPVVATVDATAPVNFGALGRQIKESGADVMVGAVTGGAFGQAVLAALGAQANLKVILSPTGYDQRLLDTFKQIIAGVYLVVDFTPFEADRPAHKGFLTAMARYAPETRPANQQAALSGWISADMLLRGLQAAGTCPTREGFIKALRAVRGYTADGLLPQPIDFRADFGKLTRCLSFVQVAPDGKRFDLVDPLPRCGEEVPR</sequence>
<dbReference type="PANTHER" id="PTHR30483:SF6">
    <property type="entry name" value="PERIPLASMIC BINDING PROTEIN OF ABC TRANSPORTER FOR NATURAL AMINO ACIDS"/>
    <property type="match status" value="1"/>
</dbReference>
<dbReference type="EMBL" id="JAEACQ010000292">
    <property type="protein sequence ID" value="MBL7632004.1"/>
    <property type="molecule type" value="Genomic_DNA"/>
</dbReference>
<keyword evidence="6" id="KW-1185">Reference proteome</keyword>
<evidence type="ECO:0000313" key="6">
    <source>
        <dbReference type="Proteomes" id="UP000604475"/>
    </source>
</evidence>
<proteinExistence type="inferred from homology"/>
<accession>A0A937RRG8</accession>
<evidence type="ECO:0000256" key="3">
    <source>
        <dbReference type="SAM" id="SignalP"/>
    </source>
</evidence>
<gene>
    <name evidence="5" type="ORF">I7412_33570</name>
</gene>
<dbReference type="PANTHER" id="PTHR30483">
    <property type="entry name" value="LEUCINE-SPECIFIC-BINDING PROTEIN"/>
    <property type="match status" value="1"/>
</dbReference>
<dbReference type="SUPFAM" id="SSF53822">
    <property type="entry name" value="Periplasmic binding protein-like I"/>
    <property type="match status" value="1"/>
</dbReference>
<comment type="similarity">
    <text evidence="1">Belongs to the leucine-binding protein family.</text>
</comment>
<organism evidence="5 6">
    <name type="scientific">Frankia nepalensis</name>
    <dbReference type="NCBI Taxonomy" id="1836974"/>
    <lineage>
        <taxon>Bacteria</taxon>
        <taxon>Bacillati</taxon>
        <taxon>Actinomycetota</taxon>
        <taxon>Actinomycetes</taxon>
        <taxon>Frankiales</taxon>
        <taxon>Frankiaceae</taxon>
        <taxon>Frankia</taxon>
    </lineage>
</organism>
<protein>
    <submittedName>
        <fullName evidence="5">ABC transporter substrate-binding protein</fullName>
    </submittedName>
</protein>
<evidence type="ECO:0000256" key="1">
    <source>
        <dbReference type="ARBA" id="ARBA00010062"/>
    </source>
</evidence>
<name>A0A937RRG8_9ACTN</name>
<dbReference type="Proteomes" id="UP000604475">
    <property type="component" value="Unassembled WGS sequence"/>
</dbReference>
<evidence type="ECO:0000256" key="2">
    <source>
        <dbReference type="ARBA" id="ARBA00022729"/>
    </source>
</evidence>
<dbReference type="AlphaFoldDB" id="A0A937RRG8"/>
<evidence type="ECO:0000259" key="4">
    <source>
        <dbReference type="Pfam" id="PF13458"/>
    </source>
</evidence>